<evidence type="ECO:0000313" key="9">
    <source>
        <dbReference type="Proteomes" id="UP000324897"/>
    </source>
</evidence>
<dbReference type="PANTHER" id="PTHR20961">
    <property type="entry name" value="GLYCOSYLTRANSFERASE"/>
    <property type="match status" value="1"/>
</dbReference>
<feature type="non-terminal residue" evidence="8">
    <location>
        <position position="1"/>
    </location>
</feature>
<keyword evidence="6" id="KW-0472">Membrane</keyword>
<name>A0A5J9SSC9_9POAL</name>
<dbReference type="GO" id="GO:0000139">
    <property type="term" value="C:Golgi membrane"/>
    <property type="evidence" value="ECO:0007669"/>
    <property type="project" value="UniProtKB-SubCell"/>
</dbReference>
<comment type="caution">
    <text evidence="8">The sequence shown here is derived from an EMBL/GenBank/DDBJ whole genome shotgun (WGS) entry which is preliminary data.</text>
</comment>
<evidence type="ECO:0000256" key="6">
    <source>
        <dbReference type="SAM" id="Phobius"/>
    </source>
</evidence>
<keyword evidence="5" id="KW-0325">Glycoprotein</keyword>
<dbReference type="Pfam" id="PF04577">
    <property type="entry name" value="Glyco_transf_61"/>
    <property type="match status" value="1"/>
</dbReference>
<keyword evidence="6" id="KW-0812">Transmembrane</keyword>
<reference evidence="8 9" key="1">
    <citation type="journal article" date="2019" name="Sci. Rep.">
        <title>A high-quality genome of Eragrostis curvula grass provides insights into Poaceae evolution and supports new strategies to enhance forage quality.</title>
        <authorList>
            <person name="Carballo J."/>
            <person name="Santos B.A.C.M."/>
            <person name="Zappacosta D."/>
            <person name="Garbus I."/>
            <person name="Selva J.P."/>
            <person name="Gallo C.A."/>
            <person name="Diaz A."/>
            <person name="Albertini E."/>
            <person name="Caccamo M."/>
            <person name="Echenique V."/>
        </authorList>
    </citation>
    <scope>NUCLEOTIDE SEQUENCE [LARGE SCALE GENOMIC DNA]</scope>
    <source>
        <strain evidence="9">cv. Victoria</strain>
        <tissue evidence="8">Leaf</tissue>
    </source>
</reference>
<evidence type="ECO:0000256" key="5">
    <source>
        <dbReference type="ARBA" id="ARBA00023180"/>
    </source>
</evidence>
<keyword evidence="6" id="KW-1133">Transmembrane helix</keyword>
<keyword evidence="3" id="KW-0328">Glycosyltransferase</keyword>
<evidence type="ECO:0000256" key="4">
    <source>
        <dbReference type="ARBA" id="ARBA00022679"/>
    </source>
</evidence>
<protein>
    <recommendedName>
        <fullName evidence="7">Glycosyltransferase 61 catalytic domain-containing protein</fullName>
    </recommendedName>
</protein>
<evidence type="ECO:0000256" key="2">
    <source>
        <dbReference type="ARBA" id="ARBA00004881"/>
    </source>
</evidence>
<dbReference type="PANTHER" id="PTHR20961:SF142">
    <property type="entry name" value="OS01G0956200 PROTEIN"/>
    <property type="match status" value="1"/>
</dbReference>
<comment type="pathway">
    <text evidence="2">Glycan metabolism.</text>
</comment>
<sequence>MPASKLHDLKNAMEDVSNKKGHVGLVHFFFLLSVVLCVLLYAPRVFVVVPYRTDFFAAAVDPSSSSNRSAPMGVQLRRDGGNAGDGGASMAVQLDNQVRSPCSAMRNDSICCDRSDFNTDVCFMSGDVRTDAASLSLLLFPPPHQPPPASNVTATVEEERVRPYTRKWERFIMGTVQEVRLRRVVKRPEEKEAADQHRCDVVHDAPLLVMTAGGYTGNFFHAFSDGFLPAWLTVQHLRRRVVLGVLAYNPWWAGTFGEIISGLSGYPVVDLLNDKRTHCFPGAIVGTRFHGILTVDPARLRDNKTVADFHHFLAGVYEPKENDHITKPETMKKEPATTTTVTRRRPRLGIVSRKGTRVIENQASVARLASSVGFDVVILETANGMPLSAVYAAVSACDALVGVHGADLTKFLFLRPGHASLTQIAPIGISPIARDCFGKPSKRMGLLYEQYEVAGRESSLSRKYALDDVVLTDPETAVKRNGGWKFVANVYLRGQNVSLDLGRFRETLVRMHSHALLQSRQQPERR</sequence>
<dbReference type="InterPro" id="IPR049625">
    <property type="entry name" value="Glyco_transf_61_cat"/>
</dbReference>
<proteinExistence type="predicted"/>
<dbReference type="Gramene" id="TVU01875">
    <property type="protein sequence ID" value="TVU01875"/>
    <property type="gene ID" value="EJB05_52641"/>
</dbReference>
<evidence type="ECO:0000256" key="3">
    <source>
        <dbReference type="ARBA" id="ARBA00022676"/>
    </source>
</evidence>
<evidence type="ECO:0000313" key="8">
    <source>
        <dbReference type="EMBL" id="TVU01875.1"/>
    </source>
</evidence>
<gene>
    <name evidence="8" type="ORF">EJB05_52641</name>
</gene>
<dbReference type="AlphaFoldDB" id="A0A5J9SSC9"/>
<evidence type="ECO:0000259" key="7">
    <source>
        <dbReference type="Pfam" id="PF04577"/>
    </source>
</evidence>
<dbReference type="GO" id="GO:0016763">
    <property type="term" value="F:pentosyltransferase activity"/>
    <property type="evidence" value="ECO:0007669"/>
    <property type="project" value="UniProtKB-ARBA"/>
</dbReference>
<dbReference type="Proteomes" id="UP000324897">
    <property type="component" value="Unassembled WGS sequence"/>
</dbReference>
<dbReference type="EMBL" id="RWGY01000373">
    <property type="protein sequence ID" value="TVU01875.1"/>
    <property type="molecule type" value="Genomic_DNA"/>
</dbReference>
<keyword evidence="9" id="KW-1185">Reference proteome</keyword>
<feature type="domain" description="Glycosyltransferase 61 catalytic" evidence="7">
    <location>
        <begin position="310"/>
        <end position="417"/>
    </location>
</feature>
<evidence type="ECO:0000256" key="1">
    <source>
        <dbReference type="ARBA" id="ARBA00004323"/>
    </source>
</evidence>
<comment type="subcellular location">
    <subcellularLocation>
        <location evidence="1">Golgi apparatus membrane</location>
        <topology evidence="1">Single-pass type II membrane protein</topology>
    </subcellularLocation>
</comment>
<feature type="transmembrane region" description="Helical" evidence="6">
    <location>
        <begin position="21"/>
        <end position="42"/>
    </location>
</feature>
<keyword evidence="4" id="KW-0808">Transferase</keyword>
<dbReference type="OrthoDB" id="529273at2759"/>
<dbReference type="InterPro" id="IPR007657">
    <property type="entry name" value="Glycosyltransferase_61"/>
</dbReference>
<accession>A0A5J9SSC9</accession>
<organism evidence="8 9">
    <name type="scientific">Eragrostis curvula</name>
    <name type="common">weeping love grass</name>
    <dbReference type="NCBI Taxonomy" id="38414"/>
    <lineage>
        <taxon>Eukaryota</taxon>
        <taxon>Viridiplantae</taxon>
        <taxon>Streptophyta</taxon>
        <taxon>Embryophyta</taxon>
        <taxon>Tracheophyta</taxon>
        <taxon>Spermatophyta</taxon>
        <taxon>Magnoliopsida</taxon>
        <taxon>Liliopsida</taxon>
        <taxon>Poales</taxon>
        <taxon>Poaceae</taxon>
        <taxon>PACMAD clade</taxon>
        <taxon>Chloridoideae</taxon>
        <taxon>Eragrostideae</taxon>
        <taxon>Eragrostidinae</taxon>
        <taxon>Eragrostis</taxon>
    </lineage>
</organism>